<dbReference type="Gene3D" id="3.30.530.20">
    <property type="match status" value="1"/>
</dbReference>
<sequence length="80" mass="9131">MQFLPIKQVQVLPITIVEAWTFFCDPRNLSAITPDWLCFDIRSEVPTCMYPGLIIEYRIKAFAGLPMAWVTEITQVAAPN</sequence>
<dbReference type="KEGG" id="dma:DMR_41730"/>
<dbReference type="HOGENOM" id="CLU_2584029_0_0_7"/>
<evidence type="ECO:0000313" key="1">
    <source>
        <dbReference type="EMBL" id="BAH77664.1"/>
    </source>
</evidence>
<gene>
    <name evidence="1" type="ordered locus">DMR_41730</name>
</gene>
<dbReference type="Proteomes" id="UP000009071">
    <property type="component" value="Chromosome"/>
</dbReference>
<keyword evidence="2" id="KW-1185">Reference proteome</keyword>
<accession>C4XPW4</accession>
<name>C4XPW4_SOLM1</name>
<reference evidence="1 2" key="1">
    <citation type="journal article" date="2009" name="Genome Res.">
        <title>Whole genome sequence of Desulfovibrio magneticus strain RS-1 revealed common gene clusters in magnetotactic bacteria.</title>
        <authorList>
            <person name="Nakazawa H."/>
            <person name="Arakaki A."/>
            <person name="Narita-Yamada S."/>
            <person name="Yashiro I."/>
            <person name="Jinno K."/>
            <person name="Aoki N."/>
            <person name="Tsuruyama A."/>
            <person name="Okamura Y."/>
            <person name="Tanikawa S."/>
            <person name="Fujita N."/>
            <person name="Takeyama H."/>
            <person name="Matsunaga T."/>
        </authorList>
    </citation>
    <scope>NUCLEOTIDE SEQUENCE [LARGE SCALE GENOMIC DNA]</scope>
    <source>
        <strain evidence="2">ATCC 700980 / DSM 13731 / RS-1</strain>
    </source>
</reference>
<proteinExistence type="predicted"/>
<dbReference type="AlphaFoldDB" id="C4XPW4"/>
<dbReference type="InterPro" id="IPR023393">
    <property type="entry name" value="START-like_dom_sf"/>
</dbReference>
<dbReference type="SUPFAM" id="SSF55961">
    <property type="entry name" value="Bet v1-like"/>
    <property type="match status" value="1"/>
</dbReference>
<evidence type="ECO:0000313" key="2">
    <source>
        <dbReference type="Proteomes" id="UP000009071"/>
    </source>
</evidence>
<organism evidence="1 2">
    <name type="scientific">Solidesulfovibrio magneticus (strain ATCC 700980 / DSM 13731 / RS-1)</name>
    <name type="common">Desulfovibrio magneticus</name>
    <dbReference type="NCBI Taxonomy" id="573370"/>
    <lineage>
        <taxon>Bacteria</taxon>
        <taxon>Pseudomonadati</taxon>
        <taxon>Thermodesulfobacteriota</taxon>
        <taxon>Desulfovibrionia</taxon>
        <taxon>Desulfovibrionales</taxon>
        <taxon>Desulfovibrionaceae</taxon>
        <taxon>Solidesulfovibrio</taxon>
    </lineage>
</organism>
<protein>
    <submittedName>
        <fullName evidence="1">Uncharacterized protein</fullName>
    </submittedName>
</protein>
<dbReference type="eggNOG" id="COG4276">
    <property type="taxonomic scope" value="Bacteria"/>
</dbReference>
<dbReference type="STRING" id="573370.DMR_41730"/>
<dbReference type="EMBL" id="AP010904">
    <property type="protein sequence ID" value="BAH77664.1"/>
    <property type="molecule type" value="Genomic_DNA"/>
</dbReference>